<proteinExistence type="predicted"/>
<dbReference type="OrthoDB" id="9812490at2"/>
<sequence length="225" mass="24768">MRILVVDDEPELTALLRRGLGADGHQISEAHDGIAAMALLADTDFELAVVDVMLPGMSGFELSRRLKAHDSTMAVILLTARDAVGDRVRGLDAGADDYMIKPFDIAELSARIRAVRRRDALTAPRTLSVGRLTIDLLRHRATAGERELALSRTEFDVLRALATRAGETVTRSELLAQVWETSEHIDPNVVDQYVSYLRRKLEHTESGVQIVTERGVGFRLAATAE</sequence>
<dbReference type="RefSeq" id="WP_067225490.1">
    <property type="nucleotide sequence ID" value="NZ_CP014145.1"/>
</dbReference>
<evidence type="ECO:0000256" key="1">
    <source>
        <dbReference type="ARBA" id="ARBA00022553"/>
    </source>
</evidence>
<dbReference type="PROSITE" id="PS50110">
    <property type="entry name" value="RESPONSE_REGULATORY"/>
    <property type="match status" value="1"/>
</dbReference>
<dbReference type="CDD" id="cd00383">
    <property type="entry name" value="trans_reg_C"/>
    <property type="match status" value="1"/>
</dbReference>
<dbReference type="EMBL" id="CP014145">
    <property type="protein sequence ID" value="AMB57594.1"/>
    <property type="molecule type" value="Genomic_DNA"/>
</dbReference>
<evidence type="ECO:0000313" key="10">
    <source>
        <dbReference type="EMBL" id="AMB57594.1"/>
    </source>
</evidence>
<evidence type="ECO:0000256" key="3">
    <source>
        <dbReference type="ARBA" id="ARBA00023015"/>
    </source>
</evidence>
<evidence type="ECO:0000256" key="6">
    <source>
        <dbReference type="PROSITE-ProRule" id="PRU00169"/>
    </source>
</evidence>
<name>A0A0Y0MKQ4_9MICO</name>
<dbReference type="GO" id="GO:0000156">
    <property type="term" value="F:phosphorelay response regulator activity"/>
    <property type="evidence" value="ECO:0007669"/>
    <property type="project" value="TreeGrafter"/>
</dbReference>
<dbReference type="InterPro" id="IPR001789">
    <property type="entry name" value="Sig_transdc_resp-reg_receiver"/>
</dbReference>
<keyword evidence="11" id="KW-1185">Reference proteome</keyword>
<dbReference type="AlphaFoldDB" id="A0A0Y0MKQ4"/>
<dbReference type="PROSITE" id="PS51755">
    <property type="entry name" value="OMPR_PHOB"/>
    <property type="match status" value="1"/>
</dbReference>
<dbReference type="InterPro" id="IPR011006">
    <property type="entry name" value="CheY-like_superfamily"/>
</dbReference>
<dbReference type="Gene3D" id="1.10.10.10">
    <property type="entry name" value="Winged helix-like DNA-binding domain superfamily/Winged helix DNA-binding domain"/>
    <property type="match status" value="1"/>
</dbReference>
<evidence type="ECO:0000256" key="7">
    <source>
        <dbReference type="PROSITE-ProRule" id="PRU01091"/>
    </source>
</evidence>
<dbReference type="InterPro" id="IPR039420">
    <property type="entry name" value="WalR-like"/>
</dbReference>
<feature type="domain" description="Response regulatory" evidence="8">
    <location>
        <begin position="2"/>
        <end position="116"/>
    </location>
</feature>
<feature type="domain" description="OmpR/PhoB-type" evidence="9">
    <location>
        <begin position="124"/>
        <end position="222"/>
    </location>
</feature>
<dbReference type="GO" id="GO:0006355">
    <property type="term" value="P:regulation of DNA-templated transcription"/>
    <property type="evidence" value="ECO:0007669"/>
    <property type="project" value="InterPro"/>
</dbReference>
<dbReference type="GO" id="GO:0005829">
    <property type="term" value="C:cytosol"/>
    <property type="evidence" value="ECO:0007669"/>
    <property type="project" value="TreeGrafter"/>
</dbReference>
<keyword evidence="5" id="KW-0804">Transcription</keyword>
<keyword evidence="4 7" id="KW-0238">DNA-binding</keyword>
<feature type="DNA-binding region" description="OmpR/PhoB-type" evidence="7">
    <location>
        <begin position="124"/>
        <end position="222"/>
    </location>
</feature>
<evidence type="ECO:0000256" key="5">
    <source>
        <dbReference type="ARBA" id="ARBA00023163"/>
    </source>
</evidence>
<dbReference type="Gene3D" id="3.40.50.2300">
    <property type="match status" value="1"/>
</dbReference>
<dbReference type="PANTHER" id="PTHR48111">
    <property type="entry name" value="REGULATOR OF RPOS"/>
    <property type="match status" value="1"/>
</dbReference>
<reference evidence="10 11" key="1">
    <citation type="journal article" date="2016" name="J. Biotechnol.">
        <title>First complete genome sequence of a species in the genus Microterricola, an extremophilic cold active enzyme producing bacterial strain ERGS5:02 isolated from Sikkim Himalaya.</title>
        <authorList>
            <person name="Himanshu"/>
            <person name="Swarnkar M.K."/>
            <person name="Singh D."/>
            <person name="Kumar R."/>
        </authorList>
    </citation>
    <scope>NUCLEOTIDE SEQUENCE [LARGE SCALE GENOMIC DNA]</scope>
    <source>
        <strain evidence="10 11">ERGS5:02</strain>
    </source>
</reference>
<evidence type="ECO:0000313" key="11">
    <source>
        <dbReference type="Proteomes" id="UP000058305"/>
    </source>
</evidence>
<keyword evidence="3" id="KW-0805">Transcription regulation</keyword>
<keyword evidence="1 6" id="KW-0597">Phosphoprotein</keyword>
<organism evidence="10 11">
    <name type="scientific">Microterricola viridarii</name>
    <dbReference type="NCBI Taxonomy" id="412690"/>
    <lineage>
        <taxon>Bacteria</taxon>
        <taxon>Bacillati</taxon>
        <taxon>Actinomycetota</taxon>
        <taxon>Actinomycetes</taxon>
        <taxon>Micrococcales</taxon>
        <taxon>Microbacteriaceae</taxon>
        <taxon>Microterricola</taxon>
    </lineage>
</organism>
<reference evidence="11" key="2">
    <citation type="submission" date="2016-01" db="EMBL/GenBank/DDBJ databases">
        <title>First complete genome sequence of a species in the genus Microterricola, an extremophilic cold active enzyme producing strain ERGS5:02 isolated from Sikkim Himalaya.</title>
        <authorList>
            <person name="Kumar R."/>
            <person name="Singh D."/>
            <person name="Swarnkar M.K."/>
        </authorList>
    </citation>
    <scope>NUCLEOTIDE SEQUENCE [LARGE SCALE GENOMIC DNA]</scope>
    <source>
        <strain evidence="11">ERGS5:02</strain>
    </source>
</reference>
<dbReference type="CDD" id="cd17574">
    <property type="entry name" value="REC_OmpR"/>
    <property type="match status" value="1"/>
</dbReference>
<dbReference type="KEGG" id="mvd:AWU67_00530"/>
<evidence type="ECO:0000256" key="4">
    <source>
        <dbReference type="ARBA" id="ARBA00023125"/>
    </source>
</evidence>
<dbReference type="Gene3D" id="6.10.250.690">
    <property type="match status" value="1"/>
</dbReference>
<dbReference type="SMART" id="SM00862">
    <property type="entry name" value="Trans_reg_C"/>
    <property type="match status" value="1"/>
</dbReference>
<gene>
    <name evidence="10" type="ORF">AWU67_00530</name>
</gene>
<evidence type="ECO:0000259" key="9">
    <source>
        <dbReference type="PROSITE" id="PS51755"/>
    </source>
</evidence>
<evidence type="ECO:0000256" key="2">
    <source>
        <dbReference type="ARBA" id="ARBA00023012"/>
    </source>
</evidence>
<protein>
    <submittedName>
        <fullName evidence="10">Two-component system response regulator</fullName>
    </submittedName>
</protein>
<dbReference type="SMART" id="SM00448">
    <property type="entry name" value="REC"/>
    <property type="match status" value="1"/>
</dbReference>
<dbReference type="GO" id="GO:0000976">
    <property type="term" value="F:transcription cis-regulatory region binding"/>
    <property type="evidence" value="ECO:0007669"/>
    <property type="project" value="TreeGrafter"/>
</dbReference>
<accession>A0A0Y0MKQ4</accession>
<dbReference type="InterPro" id="IPR001867">
    <property type="entry name" value="OmpR/PhoB-type_DNA-bd"/>
</dbReference>
<dbReference type="InterPro" id="IPR036388">
    <property type="entry name" value="WH-like_DNA-bd_sf"/>
</dbReference>
<dbReference type="Proteomes" id="UP000058305">
    <property type="component" value="Chromosome"/>
</dbReference>
<dbReference type="GO" id="GO:0032993">
    <property type="term" value="C:protein-DNA complex"/>
    <property type="evidence" value="ECO:0007669"/>
    <property type="project" value="TreeGrafter"/>
</dbReference>
<dbReference type="Pfam" id="PF00072">
    <property type="entry name" value="Response_reg"/>
    <property type="match status" value="1"/>
</dbReference>
<feature type="modified residue" description="4-aspartylphosphate" evidence="6">
    <location>
        <position position="51"/>
    </location>
</feature>
<dbReference type="PANTHER" id="PTHR48111:SF1">
    <property type="entry name" value="TWO-COMPONENT RESPONSE REGULATOR ORR33"/>
    <property type="match status" value="1"/>
</dbReference>
<keyword evidence="2" id="KW-0902">Two-component regulatory system</keyword>
<evidence type="ECO:0000259" key="8">
    <source>
        <dbReference type="PROSITE" id="PS50110"/>
    </source>
</evidence>
<dbReference type="SUPFAM" id="SSF52172">
    <property type="entry name" value="CheY-like"/>
    <property type="match status" value="1"/>
</dbReference>
<dbReference type="Pfam" id="PF00486">
    <property type="entry name" value="Trans_reg_C"/>
    <property type="match status" value="1"/>
</dbReference>